<accession>A0A523BFD0</accession>
<dbReference type="GO" id="GO:0016798">
    <property type="term" value="F:hydrolase activity, acting on glycosyl bonds"/>
    <property type="evidence" value="ECO:0007669"/>
    <property type="project" value="UniProtKB-KW"/>
</dbReference>
<keyword evidence="5" id="KW-0227">DNA damage</keyword>
<dbReference type="GO" id="GO:0051539">
    <property type="term" value="F:4 iron, 4 sulfur cluster binding"/>
    <property type="evidence" value="ECO:0007669"/>
    <property type="project" value="UniProtKB-KW"/>
</dbReference>
<evidence type="ECO:0000256" key="4">
    <source>
        <dbReference type="ARBA" id="ARBA00022723"/>
    </source>
</evidence>
<keyword evidence="12" id="KW-0255">Endonuclease</keyword>
<sequence>MRKVKFPKELIPELEERYSRYWWKDDEELDYNDIVADPFKNLIFTILSQNTSSSNTRRAYVSLKRKYQINPAVLSRADPKELSQVIRTGGLQNIKAERIVQVSRLIMENYGGDLRKVLSFPKEKVREELKKLKGVGDKTADVLLSSIFGQREYFVVDTHMMRIAKRLGIVDEGASYEEVQSALKDFLPLDVGGDRLAGLFWLLAKYTCDAKKPKCQECLLKGLCRYSRGRGS</sequence>
<evidence type="ECO:0000256" key="1">
    <source>
        <dbReference type="ARBA" id="ARBA00001966"/>
    </source>
</evidence>
<dbReference type="SMART" id="SM00525">
    <property type="entry name" value="FES"/>
    <property type="match status" value="1"/>
</dbReference>
<comment type="cofactor">
    <cofactor evidence="1">
        <name>[4Fe-4S] cluster</name>
        <dbReference type="ChEBI" id="CHEBI:49883"/>
    </cofactor>
</comment>
<evidence type="ECO:0000256" key="5">
    <source>
        <dbReference type="ARBA" id="ARBA00022763"/>
    </source>
</evidence>
<dbReference type="Gene3D" id="1.10.340.30">
    <property type="entry name" value="Hypothetical protein, domain 2"/>
    <property type="match status" value="1"/>
</dbReference>
<dbReference type="Pfam" id="PF10576">
    <property type="entry name" value="EndIII_4Fe-2S"/>
    <property type="match status" value="1"/>
</dbReference>
<evidence type="ECO:0000313" key="13">
    <source>
        <dbReference type="Proteomes" id="UP000315399"/>
    </source>
</evidence>
<dbReference type="PIRSF" id="PIRSF001435">
    <property type="entry name" value="Nth"/>
    <property type="match status" value="1"/>
</dbReference>
<organism evidence="12 13">
    <name type="scientific">Thermoproteota archaeon</name>
    <dbReference type="NCBI Taxonomy" id="2056631"/>
    <lineage>
        <taxon>Archaea</taxon>
        <taxon>Thermoproteota</taxon>
    </lineage>
</organism>
<keyword evidence="10" id="KW-0326">Glycosidase</keyword>
<gene>
    <name evidence="12" type="ORF">DSO08_02770</name>
</gene>
<dbReference type="CDD" id="cd00056">
    <property type="entry name" value="ENDO3c"/>
    <property type="match status" value="1"/>
</dbReference>
<dbReference type="SUPFAM" id="SSF48150">
    <property type="entry name" value="DNA-glycosylase"/>
    <property type="match status" value="1"/>
</dbReference>
<evidence type="ECO:0000256" key="2">
    <source>
        <dbReference type="ARBA" id="ARBA00008343"/>
    </source>
</evidence>
<dbReference type="SMART" id="SM00478">
    <property type="entry name" value="ENDO3c"/>
    <property type="match status" value="1"/>
</dbReference>
<dbReference type="Pfam" id="PF00730">
    <property type="entry name" value="HhH-GPD"/>
    <property type="match status" value="1"/>
</dbReference>
<comment type="caution">
    <text evidence="12">The sequence shown here is derived from an EMBL/GenBank/DDBJ whole genome shotgun (WGS) entry which is preliminary data.</text>
</comment>
<evidence type="ECO:0000313" key="12">
    <source>
        <dbReference type="EMBL" id="TDA39180.1"/>
    </source>
</evidence>
<keyword evidence="4" id="KW-0479">Metal-binding</keyword>
<dbReference type="PANTHER" id="PTHR10359">
    <property type="entry name" value="A/G-SPECIFIC ADENINE GLYCOSYLASE/ENDONUCLEASE III"/>
    <property type="match status" value="1"/>
</dbReference>
<dbReference type="GO" id="GO:0006284">
    <property type="term" value="P:base-excision repair"/>
    <property type="evidence" value="ECO:0007669"/>
    <property type="project" value="InterPro"/>
</dbReference>
<keyword evidence="8" id="KW-0411">Iron-sulfur</keyword>
<evidence type="ECO:0000256" key="9">
    <source>
        <dbReference type="ARBA" id="ARBA00023204"/>
    </source>
</evidence>
<keyword evidence="9" id="KW-0234">DNA repair</keyword>
<dbReference type="GO" id="GO:0140097">
    <property type="term" value="F:catalytic activity, acting on DNA"/>
    <property type="evidence" value="ECO:0007669"/>
    <property type="project" value="UniProtKB-ARBA"/>
</dbReference>
<dbReference type="AlphaFoldDB" id="A0A523BFD0"/>
<dbReference type="PROSITE" id="PS00764">
    <property type="entry name" value="ENDONUCLEASE_III_1"/>
    <property type="match status" value="1"/>
</dbReference>
<keyword evidence="7" id="KW-0408">Iron</keyword>
<evidence type="ECO:0000256" key="10">
    <source>
        <dbReference type="ARBA" id="ARBA00023295"/>
    </source>
</evidence>
<dbReference type="GO" id="GO:0046872">
    <property type="term" value="F:metal ion binding"/>
    <property type="evidence" value="ECO:0007669"/>
    <property type="project" value="UniProtKB-KW"/>
</dbReference>
<dbReference type="Gene3D" id="1.10.1670.10">
    <property type="entry name" value="Helix-hairpin-Helix base-excision DNA repair enzymes (C-terminal)"/>
    <property type="match status" value="1"/>
</dbReference>
<keyword evidence="3" id="KW-0004">4Fe-4S</keyword>
<dbReference type="GO" id="GO:0004519">
    <property type="term" value="F:endonuclease activity"/>
    <property type="evidence" value="ECO:0007669"/>
    <property type="project" value="UniProtKB-KW"/>
</dbReference>
<feature type="domain" description="HhH-GPD" evidence="11">
    <location>
        <begin position="47"/>
        <end position="206"/>
    </location>
</feature>
<evidence type="ECO:0000256" key="6">
    <source>
        <dbReference type="ARBA" id="ARBA00022801"/>
    </source>
</evidence>
<dbReference type="InterPro" id="IPR003651">
    <property type="entry name" value="Endonuclease3_FeS-loop_motif"/>
</dbReference>
<proteinExistence type="inferred from homology"/>
<dbReference type="PANTHER" id="PTHR10359:SF19">
    <property type="entry name" value="DNA REPAIR GLYCOSYLASE MJ1434-RELATED"/>
    <property type="match status" value="1"/>
</dbReference>
<reference evidence="12 13" key="1">
    <citation type="journal article" date="2019" name="Nat. Microbiol.">
        <title>Expanding anaerobic alkane metabolism in the domain of Archaea.</title>
        <authorList>
            <person name="Wang Y."/>
            <person name="Wegener G."/>
            <person name="Hou J."/>
            <person name="Wang F."/>
            <person name="Xiao X."/>
        </authorList>
    </citation>
    <scope>NUCLEOTIDE SEQUENCE [LARGE SCALE GENOMIC DNA]</scope>
    <source>
        <strain evidence="12">WYZ-LMO10</strain>
    </source>
</reference>
<dbReference type="InterPro" id="IPR023170">
    <property type="entry name" value="HhH_base_excis_C"/>
</dbReference>
<dbReference type="EMBL" id="QNVH01000019">
    <property type="protein sequence ID" value="TDA39180.1"/>
    <property type="molecule type" value="Genomic_DNA"/>
</dbReference>
<evidence type="ECO:0000256" key="7">
    <source>
        <dbReference type="ARBA" id="ARBA00023004"/>
    </source>
</evidence>
<name>A0A523BFD0_9CREN</name>
<dbReference type="InterPro" id="IPR011257">
    <property type="entry name" value="DNA_glycosylase"/>
</dbReference>
<keyword evidence="12" id="KW-0540">Nuclease</keyword>
<dbReference type="Proteomes" id="UP000315399">
    <property type="component" value="Unassembled WGS sequence"/>
</dbReference>
<evidence type="ECO:0000259" key="11">
    <source>
        <dbReference type="SMART" id="SM00478"/>
    </source>
</evidence>
<dbReference type="InterPro" id="IPR003265">
    <property type="entry name" value="HhH-GPD_domain"/>
</dbReference>
<protein>
    <submittedName>
        <fullName evidence="12">Endonuclease III</fullName>
    </submittedName>
</protein>
<dbReference type="InterPro" id="IPR004035">
    <property type="entry name" value="Endouclease-III_FeS-bd_BS"/>
</dbReference>
<evidence type="ECO:0000256" key="3">
    <source>
        <dbReference type="ARBA" id="ARBA00022485"/>
    </source>
</evidence>
<comment type="similarity">
    <text evidence="2">Belongs to the Nth/MutY family.</text>
</comment>
<evidence type="ECO:0000256" key="8">
    <source>
        <dbReference type="ARBA" id="ARBA00023014"/>
    </source>
</evidence>
<keyword evidence="6" id="KW-0378">Hydrolase</keyword>